<feature type="compositionally biased region" description="Basic and acidic residues" evidence="1">
    <location>
        <begin position="56"/>
        <end position="66"/>
    </location>
</feature>
<gene>
    <name evidence="2" type="ORF">llap_11841</name>
</gene>
<name>A0A2I0TVN1_LIMLA</name>
<evidence type="ECO:0000256" key="1">
    <source>
        <dbReference type="SAM" id="MobiDB-lite"/>
    </source>
</evidence>
<reference evidence="3" key="2">
    <citation type="submission" date="2017-12" db="EMBL/GenBank/DDBJ databases">
        <title>Genome sequence of the Bar-tailed Godwit (Limosa lapponica baueri).</title>
        <authorList>
            <person name="Lima N.C.B."/>
            <person name="Parody-Merino A.M."/>
            <person name="Battley P.F."/>
            <person name="Fidler A.E."/>
            <person name="Prosdocimi F."/>
        </authorList>
    </citation>
    <scope>NUCLEOTIDE SEQUENCE [LARGE SCALE GENOMIC DNA]</scope>
</reference>
<evidence type="ECO:0000313" key="3">
    <source>
        <dbReference type="Proteomes" id="UP000233556"/>
    </source>
</evidence>
<proteinExistence type="predicted"/>
<dbReference type="EMBL" id="KZ506949">
    <property type="protein sequence ID" value="PKU37857.1"/>
    <property type="molecule type" value="Genomic_DNA"/>
</dbReference>
<reference evidence="3" key="1">
    <citation type="submission" date="2017-11" db="EMBL/GenBank/DDBJ databases">
        <authorList>
            <person name="Lima N.C."/>
            <person name="Parody-Merino A.M."/>
            <person name="Battley P.F."/>
            <person name="Fidler A.E."/>
            <person name="Prosdocimi F."/>
        </authorList>
    </citation>
    <scope>NUCLEOTIDE SEQUENCE [LARGE SCALE GENOMIC DNA]</scope>
</reference>
<protein>
    <submittedName>
        <fullName evidence="2">Uncharacterized protein</fullName>
    </submittedName>
</protein>
<feature type="compositionally biased region" description="Basic and acidic residues" evidence="1">
    <location>
        <begin position="26"/>
        <end position="49"/>
    </location>
</feature>
<dbReference type="Proteomes" id="UP000233556">
    <property type="component" value="Unassembled WGS sequence"/>
</dbReference>
<sequence>MGEDEVLGEGTRSVPRLKQALEAGEWGDRDEKSGSSEKNEGAEMWGSDKELEESECLGKTKEREADLATGGKFAWYEHNGDIDGSSGTCMS</sequence>
<feature type="region of interest" description="Disordered" evidence="1">
    <location>
        <begin position="1"/>
        <end position="91"/>
    </location>
</feature>
<keyword evidence="3" id="KW-1185">Reference proteome</keyword>
<organism evidence="2 3">
    <name type="scientific">Limosa lapponica baueri</name>
    <dbReference type="NCBI Taxonomy" id="1758121"/>
    <lineage>
        <taxon>Eukaryota</taxon>
        <taxon>Metazoa</taxon>
        <taxon>Chordata</taxon>
        <taxon>Craniata</taxon>
        <taxon>Vertebrata</taxon>
        <taxon>Euteleostomi</taxon>
        <taxon>Archelosauria</taxon>
        <taxon>Archosauria</taxon>
        <taxon>Dinosauria</taxon>
        <taxon>Saurischia</taxon>
        <taxon>Theropoda</taxon>
        <taxon>Coelurosauria</taxon>
        <taxon>Aves</taxon>
        <taxon>Neognathae</taxon>
        <taxon>Neoaves</taxon>
        <taxon>Charadriiformes</taxon>
        <taxon>Scolopacidae</taxon>
        <taxon>Limosa</taxon>
    </lineage>
</organism>
<evidence type="ECO:0000313" key="2">
    <source>
        <dbReference type="EMBL" id="PKU37857.1"/>
    </source>
</evidence>
<dbReference type="AlphaFoldDB" id="A0A2I0TVN1"/>
<accession>A0A2I0TVN1</accession>